<dbReference type="InterPro" id="IPR027860">
    <property type="entry name" value="DUF4429"/>
</dbReference>
<evidence type="ECO:0000256" key="1">
    <source>
        <dbReference type="SAM" id="MobiDB-lite"/>
    </source>
</evidence>
<dbReference type="EMBL" id="RFFG01000002">
    <property type="protein sequence ID" value="RMI47593.1"/>
    <property type="molecule type" value="Genomic_DNA"/>
</dbReference>
<organism evidence="3 4">
    <name type="scientific">Actinomadura harenae</name>
    <dbReference type="NCBI Taxonomy" id="2483351"/>
    <lineage>
        <taxon>Bacteria</taxon>
        <taxon>Bacillati</taxon>
        <taxon>Actinomycetota</taxon>
        <taxon>Actinomycetes</taxon>
        <taxon>Streptosporangiales</taxon>
        <taxon>Thermomonosporaceae</taxon>
        <taxon>Actinomadura</taxon>
    </lineage>
</organism>
<feature type="compositionally biased region" description="Low complexity" evidence="1">
    <location>
        <begin position="46"/>
        <end position="63"/>
    </location>
</feature>
<accession>A0A3M2MFE2</accession>
<dbReference type="Proteomes" id="UP000282674">
    <property type="component" value="Unassembled WGS sequence"/>
</dbReference>
<keyword evidence="4" id="KW-1185">Reference proteome</keyword>
<gene>
    <name evidence="3" type="ORF">EBO15_01445</name>
</gene>
<evidence type="ECO:0000259" key="2">
    <source>
        <dbReference type="Pfam" id="PF14472"/>
    </source>
</evidence>
<protein>
    <submittedName>
        <fullName evidence="3">DUF4429 domain-containing protein</fullName>
    </submittedName>
</protein>
<sequence>MWPYRYLPPTRRTRWTSLTIVTTPLDTEDTMQPYQPESDPYGRYDLPAQHAPQPQPAAGPLHARGTGAHWISLSQDGMVEIAGGERIGARGATVRVHVSQITGVELRPATALTNGALRILMGGVPAVRERSGHRNTDARKDAYAVPFRKRSQDEMRAMRDAIEAAQGQFRPRAW</sequence>
<evidence type="ECO:0000313" key="4">
    <source>
        <dbReference type="Proteomes" id="UP000282674"/>
    </source>
</evidence>
<dbReference type="Pfam" id="PF14472">
    <property type="entry name" value="DUF4429"/>
    <property type="match status" value="1"/>
</dbReference>
<feature type="domain" description="DUF4429" evidence="2">
    <location>
        <begin position="93"/>
        <end position="162"/>
    </location>
</feature>
<comment type="caution">
    <text evidence="3">The sequence shown here is derived from an EMBL/GenBank/DDBJ whole genome shotgun (WGS) entry which is preliminary data.</text>
</comment>
<feature type="region of interest" description="Disordered" evidence="1">
    <location>
        <begin position="26"/>
        <end position="64"/>
    </location>
</feature>
<reference evidence="3 4" key="1">
    <citation type="submission" date="2018-10" db="EMBL/GenBank/DDBJ databases">
        <title>Isolation from soil.</title>
        <authorList>
            <person name="Hu J."/>
        </authorList>
    </citation>
    <scope>NUCLEOTIDE SEQUENCE [LARGE SCALE GENOMIC DNA]</scope>
    <source>
        <strain evidence="3 4">NEAU-Ht49</strain>
    </source>
</reference>
<evidence type="ECO:0000313" key="3">
    <source>
        <dbReference type="EMBL" id="RMI47593.1"/>
    </source>
</evidence>
<dbReference type="AlphaFoldDB" id="A0A3M2MFE2"/>
<name>A0A3M2MFE2_9ACTN</name>
<feature type="compositionally biased region" description="Polar residues" evidence="1">
    <location>
        <begin position="26"/>
        <end position="35"/>
    </location>
</feature>
<proteinExistence type="predicted"/>